<dbReference type="InterPro" id="IPR005199">
    <property type="entry name" value="Glyco_hydro_79"/>
</dbReference>
<dbReference type="PANTHER" id="PTHR46145:SF4">
    <property type="entry name" value="HEPARANASE"/>
    <property type="match status" value="1"/>
</dbReference>
<evidence type="ECO:0008006" key="4">
    <source>
        <dbReference type="Google" id="ProtNLM"/>
    </source>
</evidence>
<evidence type="ECO:0000313" key="3">
    <source>
        <dbReference type="Proteomes" id="UP001159427"/>
    </source>
</evidence>
<dbReference type="Gene3D" id="3.20.20.80">
    <property type="entry name" value="Glycosidases"/>
    <property type="match status" value="1"/>
</dbReference>
<dbReference type="Proteomes" id="UP001159427">
    <property type="component" value="Unassembled WGS sequence"/>
</dbReference>
<comment type="caution">
    <text evidence="2">The sequence shown here is derived from an EMBL/GenBank/DDBJ whole genome shotgun (WGS) entry which is preliminary data.</text>
</comment>
<protein>
    <recommendedName>
        <fullName evidence="4">Heparanase</fullName>
    </recommendedName>
</protein>
<accession>A0ABN8MNA3</accession>
<dbReference type="PANTHER" id="PTHR46145">
    <property type="entry name" value="HEPARANASE"/>
    <property type="match status" value="1"/>
</dbReference>
<comment type="similarity">
    <text evidence="1">Belongs to the glycosyl hydrolase 79 family.</text>
</comment>
<name>A0ABN8MNA3_9CNID</name>
<evidence type="ECO:0000256" key="1">
    <source>
        <dbReference type="ARBA" id="ARBA00009800"/>
    </source>
</evidence>
<dbReference type="SUPFAM" id="SSF51445">
    <property type="entry name" value="(Trans)glycosidases"/>
    <property type="match status" value="1"/>
</dbReference>
<evidence type="ECO:0000313" key="2">
    <source>
        <dbReference type="EMBL" id="CAH3030151.1"/>
    </source>
</evidence>
<proteinExistence type="inferred from homology"/>
<dbReference type="EMBL" id="CALNXI010000616">
    <property type="protein sequence ID" value="CAH3030151.1"/>
    <property type="molecule type" value="Genomic_DNA"/>
</dbReference>
<keyword evidence="3" id="KW-1185">Reference proteome</keyword>
<dbReference type="Pfam" id="PF03662">
    <property type="entry name" value="Glyco_hydro_79n"/>
    <property type="match status" value="1"/>
</dbReference>
<reference evidence="2 3" key="1">
    <citation type="submission" date="2022-05" db="EMBL/GenBank/DDBJ databases">
        <authorList>
            <consortium name="Genoscope - CEA"/>
            <person name="William W."/>
        </authorList>
    </citation>
    <scope>NUCLEOTIDE SEQUENCE [LARGE SCALE GENOMIC DNA]</scope>
</reference>
<dbReference type="InterPro" id="IPR017853">
    <property type="entry name" value="GH"/>
</dbReference>
<gene>
    <name evidence="2" type="ORF">PEVE_00037477</name>
</gene>
<organism evidence="2 3">
    <name type="scientific">Porites evermanni</name>
    <dbReference type="NCBI Taxonomy" id="104178"/>
    <lineage>
        <taxon>Eukaryota</taxon>
        <taxon>Metazoa</taxon>
        <taxon>Cnidaria</taxon>
        <taxon>Anthozoa</taxon>
        <taxon>Hexacorallia</taxon>
        <taxon>Scleractinia</taxon>
        <taxon>Fungiina</taxon>
        <taxon>Poritidae</taxon>
        <taxon>Porites</taxon>
    </lineage>
</organism>
<sequence length="502" mass="56237">MAQYGYLSTSLTQRGVVFLILVYVNLHALSEQDVVFGRENYVEQNVSINLEHSVFTVSEKFLSVAIDASMMRNHWPHINFTSEKFYTLARGLSPAFLRVGGTSADFLIYNDSSGYNKFKNVTNFTITHEDLDKIHLLSSKANWNVMFGLNVLLRQKDGSWNASNPKQIMQYVAESDYHFGWELGNEPDHFKTYFNKSVSTEELAEDFKTLRAILKSTPQFGNFLVGPDVTTVGNHSRAALFLESFVSKAKDVIDAVTWHQYYLDGRTCTMKDFYNPDVLDKLLYELEEANDILDKLDPGTPRWLGETSSAYGGGAPGLSDRYGAGFLWLDKLGLAARMRHEVVIRQTFAGGNYALLNNDLDPNPDYWLSLLYKRLVGVKVLEVNGGTEEKRTTRVYAHCASRKYPVGAVTLLVLNIHNLDPAGLKLTGSLQQKQVEEYLLTTENSDLTSKTVRLNGKLLKLVDDHTFPDLIPAIVPGDKPLILPPLTFGFYVIPGASAGGCR</sequence>